<dbReference type="Proteomes" id="UP000028411">
    <property type="component" value="Unassembled WGS sequence"/>
</dbReference>
<evidence type="ECO:0000256" key="3">
    <source>
        <dbReference type="ARBA" id="ARBA00023125"/>
    </source>
</evidence>
<keyword evidence="3" id="KW-0238">DNA-binding</keyword>
<dbReference type="InterPro" id="IPR036388">
    <property type="entry name" value="WH-like_DNA-bd_sf"/>
</dbReference>
<dbReference type="OrthoDB" id="7809623at2"/>
<evidence type="ECO:0000259" key="5">
    <source>
        <dbReference type="PROSITE" id="PS50931"/>
    </source>
</evidence>
<name>A0A081RGR5_SPHCR</name>
<evidence type="ECO:0000313" key="7">
    <source>
        <dbReference type="Proteomes" id="UP000028411"/>
    </source>
</evidence>
<dbReference type="RefSeq" id="WP_051749630.1">
    <property type="nucleotide sequence ID" value="NZ_JFHR01000010.1"/>
</dbReference>
<dbReference type="PROSITE" id="PS50931">
    <property type="entry name" value="HTH_LYSR"/>
    <property type="match status" value="1"/>
</dbReference>
<sequence length="280" mass="30252">MDLRKLRHIATLGRERHYGLAADRLGLTQSALTRSIQSAEAELGLRLFDRGRDGVHPTRAGEALLADAMPLLRQMETLERNMALLSDRGSGEVRCGFGPLAAALVLEDMLSHAARDHGALRVRTKLGDVAELQALLREGELDFAVLAHILVEDRPDLSFRRIGQTRLGALVRRHHPLADRTVDEGAIAAFPIIGGTGGSPIYAPTISCDNFEIAGSVTLASDAIWITAEALADDRYALVHGLPIAQPLDLVVASLARRTLSAQALLLIDLIIAALRPRRA</sequence>
<proteinExistence type="inferred from homology"/>
<protein>
    <submittedName>
        <fullName evidence="6">Transcriptional regulator</fullName>
    </submittedName>
</protein>
<dbReference type="SUPFAM" id="SSF46785">
    <property type="entry name" value="Winged helix' DNA-binding domain"/>
    <property type="match status" value="1"/>
</dbReference>
<dbReference type="SUPFAM" id="SSF53850">
    <property type="entry name" value="Periplasmic binding protein-like II"/>
    <property type="match status" value="1"/>
</dbReference>
<dbReference type="eggNOG" id="COG0583">
    <property type="taxonomic scope" value="Bacteria"/>
</dbReference>
<dbReference type="InterPro" id="IPR036390">
    <property type="entry name" value="WH_DNA-bd_sf"/>
</dbReference>
<evidence type="ECO:0000256" key="1">
    <source>
        <dbReference type="ARBA" id="ARBA00009437"/>
    </source>
</evidence>
<dbReference type="InterPro" id="IPR000847">
    <property type="entry name" value="LysR_HTH_N"/>
</dbReference>
<dbReference type="EMBL" id="JFHR01000010">
    <property type="protein sequence ID" value="KEQ54388.1"/>
    <property type="molecule type" value="Genomic_DNA"/>
</dbReference>
<dbReference type="Pfam" id="PF00126">
    <property type="entry name" value="HTH_1"/>
    <property type="match status" value="1"/>
</dbReference>
<reference evidence="6 7" key="1">
    <citation type="submission" date="2014-02" db="EMBL/GenBank/DDBJ databases">
        <title>Whole genome sequence of Sphingobium chlorophenolicum NBRC 16172.</title>
        <authorList>
            <person name="Gan H.M."/>
            <person name="Gan H.Y."/>
            <person name="Chew T.H."/>
            <person name="Savka M.A."/>
        </authorList>
    </citation>
    <scope>NUCLEOTIDE SEQUENCE [LARGE SCALE GENOMIC DNA]</scope>
    <source>
        <strain evidence="6 7">NBRC 16172</strain>
    </source>
</reference>
<dbReference type="InterPro" id="IPR050950">
    <property type="entry name" value="HTH-type_LysR_regulators"/>
</dbReference>
<dbReference type="Gene3D" id="3.40.190.10">
    <property type="entry name" value="Periplasmic binding protein-like II"/>
    <property type="match status" value="2"/>
</dbReference>
<comment type="similarity">
    <text evidence="1">Belongs to the LysR transcriptional regulatory family.</text>
</comment>
<dbReference type="GO" id="GO:0003677">
    <property type="term" value="F:DNA binding"/>
    <property type="evidence" value="ECO:0007669"/>
    <property type="project" value="UniProtKB-KW"/>
</dbReference>
<dbReference type="AlphaFoldDB" id="A0A081RGR5"/>
<gene>
    <name evidence="6" type="ORF">BV95_01196</name>
</gene>
<comment type="caution">
    <text evidence="6">The sequence shown here is derived from an EMBL/GenBank/DDBJ whole genome shotgun (WGS) entry which is preliminary data.</text>
</comment>
<dbReference type="GO" id="GO:0005829">
    <property type="term" value="C:cytosol"/>
    <property type="evidence" value="ECO:0007669"/>
    <property type="project" value="TreeGrafter"/>
</dbReference>
<dbReference type="GO" id="GO:0003700">
    <property type="term" value="F:DNA-binding transcription factor activity"/>
    <property type="evidence" value="ECO:0007669"/>
    <property type="project" value="InterPro"/>
</dbReference>
<keyword evidence="2" id="KW-0805">Transcription regulation</keyword>
<evidence type="ECO:0000313" key="6">
    <source>
        <dbReference type="EMBL" id="KEQ54388.1"/>
    </source>
</evidence>
<evidence type="ECO:0000256" key="4">
    <source>
        <dbReference type="ARBA" id="ARBA00023163"/>
    </source>
</evidence>
<accession>A0A081RGR5</accession>
<dbReference type="Gene3D" id="1.10.10.10">
    <property type="entry name" value="Winged helix-like DNA-binding domain superfamily/Winged helix DNA-binding domain"/>
    <property type="match status" value="1"/>
</dbReference>
<organism evidence="6 7">
    <name type="scientific">Sphingobium chlorophenolicum</name>
    <dbReference type="NCBI Taxonomy" id="46429"/>
    <lineage>
        <taxon>Bacteria</taxon>
        <taxon>Pseudomonadati</taxon>
        <taxon>Pseudomonadota</taxon>
        <taxon>Alphaproteobacteria</taxon>
        <taxon>Sphingomonadales</taxon>
        <taxon>Sphingomonadaceae</taxon>
        <taxon>Sphingobium</taxon>
    </lineage>
</organism>
<keyword evidence="4" id="KW-0804">Transcription</keyword>
<dbReference type="PANTHER" id="PTHR30419">
    <property type="entry name" value="HTH-TYPE TRANSCRIPTIONAL REGULATOR YBHD"/>
    <property type="match status" value="1"/>
</dbReference>
<dbReference type="InterPro" id="IPR005119">
    <property type="entry name" value="LysR_subst-bd"/>
</dbReference>
<feature type="domain" description="HTH lysR-type" evidence="5">
    <location>
        <begin position="1"/>
        <end position="58"/>
    </location>
</feature>
<dbReference type="Pfam" id="PF03466">
    <property type="entry name" value="LysR_substrate"/>
    <property type="match status" value="1"/>
</dbReference>
<evidence type="ECO:0000256" key="2">
    <source>
        <dbReference type="ARBA" id="ARBA00023015"/>
    </source>
</evidence>
<dbReference type="PATRIC" id="fig|46429.4.peg.1157"/>
<dbReference type="PANTHER" id="PTHR30419:SF8">
    <property type="entry name" value="NITROGEN ASSIMILATION TRANSCRIPTIONAL ACTIVATOR-RELATED"/>
    <property type="match status" value="1"/>
</dbReference>